<reference evidence="2 3" key="1">
    <citation type="submission" date="2024-09" db="EMBL/GenBank/DDBJ databases">
        <title>Chromosome-scale assembly of Riccia fluitans.</title>
        <authorList>
            <person name="Paukszto L."/>
            <person name="Sawicki J."/>
            <person name="Karawczyk K."/>
            <person name="Piernik-Szablinska J."/>
            <person name="Szczecinska M."/>
            <person name="Mazdziarz M."/>
        </authorList>
    </citation>
    <scope>NUCLEOTIDE SEQUENCE [LARGE SCALE GENOMIC DNA]</scope>
    <source>
        <strain evidence="2">Rf_01</strain>
        <tissue evidence="2">Aerial parts of the thallus</tissue>
    </source>
</reference>
<dbReference type="PANTHER" id="PTHR43802">
    <property type="entry name" value="ENOYL-COA HYDRATASE"/>
    <property type="match status" value="1"/>
</dbReference>
<dbReference type="CDD" id="cd06558">
    <property type="entry name" value="crotonase-like"/>
    <property type="match status" value="1"/>
</dbReference>
<proteinExistence type="inferred from homology"/>
<organism evidence="2 3">
    <name type="scientific">Riccia fluitans</name>
    <dbReference type="NCBI Taxonomy" id="41844"/>
    <lineage>
        <taxon>Eukaryota</taxon>
        <taxon>Viridiplantae</taxon>
        <taxon>Streptophyta</taxon>
        <taxon>Embryophyta</taxon>
        <taxon>Marchantiophyta</taxon>
        <taxon>Marchantiopsida</taxon>
        <taxon>Marchantiidae</taxon>
        <taxon>Marchantiales</taxon>
        <taxon>Ricciaceae</taxon>
        <taxon>Riccia</taxon>
    </lineage>
</organism>
<evidence type="ECO:0000313" key="2">
    <source>
        <dbReference type="EMBL" id="KAL2620835.1"/>
    </source>
</evidence>
<name>A0ABD1Y257_9MARC</name>
<protein>
    <submittedName>
        <fullName evidence="2">Uncharacterized protein</fullName>
    </submittedName>
</protein>
<dbReference type="InterPro" id="IPR001753">
    <property type="entry name" value="Enoyl-CoA_hydra/iso"/>
</dbReference>
<dbReference type="AlphaFoldDB" id="A0ABD1Y257"/>
<dbReference type="EMBL" id="JBHFFA010000006">
    <property type="protein sequence ID" value="KAL2620835.1"/>
    <property type="molecule type" value="Genomic_DNA"/>
</dbReference>
<dbReference type="Pfam" id="PF00378">
    <property type="entry name" value="ECH_1"/>
    <property type="match status" value="1"/>
</dbReference>
<dbReference type="Gene3D" id="3.90.226.10">
    <property type="entry name" value="2-enoyl-CoA Hydratase, Chain A, domain 1"/>
    <property type="match status" value="1"/>
</dbReference>
<keyword evidence="3" id="KW-1185">Reference proteome</keyword>
<dbReference type="InterPro" id="IPR029045">
    <property type="entry name" value="ClpP/crotonase-like_dom_sf"/>
</dbReference>
<evidence type="ECO:0000313" key="3">
    <source>
        <dbReference type="Proteomes" id="UP001605036"/>
    </source>
</evidence>
<dbReference type="Proteomes" id="UP001605036">
    <property type="component" value="Unassembled WGS sequence"/>
</dbReference>
<accession>A0ABD1Y257</accession>
<dbReference type="PANTHER" id="PTHR43802:SF1">
    <property type="entry name" value="IP11341P-RELATED"/>
    <property type="match status" value="1"/>
</dbReference>
<dbReference type="SUPFAM" id="SSF52096">
    <property type="entry name" value="ClpP/crotonase"/>
    <property type="match status" value="1"/>
</dbReference>
<gene>
    <name evidence="2" type="ORF">R1flu_001040</name>
</gene>
<sequence>MRGRVLAAWVEKAKLEDVRELIKLDISGNGIATVTLNRPKSMNSLSSAMIDTSPMLSHHCQTVTKSKSSFSLAQRWSGSYCCQERLPSTNAKFMDTHAKFGILPSWSLSQKLSRLVGLNARHAHLTSMPIDSQLAEKWGLVSQVVPPAELMQTANAIAETILKNNENMVLNRKLLMTVPTCLLVKLSGWRRTGTCILQSDDPRSVRKDAAVHCWAKTSSIQTTISTHPQPIYLLHRCRCGLQAQLLNIVVRAG</sequence>
<comment type="similarity">
    <text evidence="1">Belongs to the enoyl-CoA hydratase/isomerase family.</text>
</comment>
<comment type="caution">
    <text evidence="2">The sequence shown here is derived from an EMBL/GenBank/DDBJ whole genome shotgun (WGS) entry which is preliminary data.</text>
</comment>
<evidence type="ECO:0000256" key="1">
    <source>
        <dbReference type="ARBA" id="ARBA00005254"/>
    </source>
</evidence>